<dbReference type="InterPro" id="IPR008271">
    <property type="entry name" value="Ser/Thr_kinase_AS"/>
</dbReference>
<evidence type="ECO:0000313" key="9">
    <source>
        <dbReference type="Proteomes" id="UP000248889"/>
    </source>
</evidence>
<feature type="binding site" evidence="5">
    <location>
        <position position="39"/>
    </location>
    <ligand>
        <name>ATP</name>
        <dbReference type="ChEBI" id="CHEBI:30616"/>
    </ligand>
</feature>
<dbReference type="GO" id="GO:0004674">
    <property type="term" value="F:protein serine/threonine kinase activity"/>
    <property type="evidence" value="ECO:0007669"/>
    <property type="project" value="UniProtKB-KW"/>
</dbReference>
<dbReference type="InterPro" id="IPR000719">
    <property type="entry name" value="Prot_kinase_dom"/>
</dbReference>
<keyword evidence="2 5" id="KW-0547">Nucleotide-binding</keyword>
<feature type="domain" description="Protein kinase" evidence="7">
    <location>
        <begin position="11"/>
        <end position="266"/>
    </location>
</feature>
<keyword evidence="1" id="KW-0808">Transferase</keyword>
<dbReference type="SMART" id="SM00220">
    <property type="entry name" value="S_TKc"/>
    <property type="match status" value="1"/>
</dbReference>
<keyword evidence="3 8" id="KW-0418">Kinase</keyword>
<sequence length="403" mass="43022">MPGDRRAVGPYRLLGRLGEGGMGIVYLGRPLNGRSVAVKLLRPDLVRDGEARQRFHREVQAASRVADAFTAPVLDASAADDELVWMATSYIPGLSLKEGVVAYGPLPADALRTLWYGLLQALRSVHEAGVVHRDVKPSNVLLTSRGPRLIDFGISMLTDTHTTLTGSDYVVGTPSYMSPEHVQGRPVGPPADVFALGCVMAYAASGRAPFEGSGPVQVIFEVVTGAPELSGLPEDLEAEVRACLDKDPALRPIAAEMLARLTQEEIDRAERRLAQGQWLPDPIAGAELSRALSVIHLDERYDPTTKLRVRGSSVAEPPTAADPRDAVPEEWEFANSVKWLEVLPPEPLAEVPAAETEPSPPPSAPAPRALDLSSDPDPDPEPTPGPELMPRSVTPPLGAGADG</sequence>
<dbReference type="PROSITE" id="PS00108">
    <property type="entry name" value="PROTEIN_KINASE_ST"/>
    <property type="match status" value="1"/>
</dbReference>
<evidence type="ECO:0000256" key="2">
    <source>
        <dbReference type="ARBA" id="ARBA00022741"/>
    </source>
</evidence>
<dbReference type="InterPro" id="IPR011009">
    <property type="entry name" value="Kinase-like_dom_sf"/>
</dbReference>
<dbReference type="PANTHER" id="PTHR43289">
    <property type="entry name" value="MITOGEN-ACTIVATED PROTEIN KINASE KINASE KINASE 20-RELATED"/>
    <property type="match status" value="1"/>
</dbReference>
<dbReference type="PROSITE" id="PS00107">
    <property type="entry name" value="PROTEIN_KINASE_ATP"/>
    <property type="match status" value="1"/>
</dbReference>
<evidence type="ECO:0000256" key="5">
    <source>
        <dbReference type="PROSITE-ProRule" id="PRU10141"/>
    </source>
</evidence>
<dbReference type="Gene3D" id="1.10.510.10">
    <property type="entry name" value="Transferase(Phosphotransferase) domain 1"/>
    <property type="match status" value="1"/>
</dbReference>
<dbReference type="PROSITE" id="PS50011">
    <property type="entry name" value="PROTEIN_KINASE_DOM"/>
    <property type="match status" value="1"/>
</dbReference>
<gene>
    <name evidence="8" type="ORF">DN069_28330</name>
</gene>
<feature type="compositionally biased region" description="Low complexity" evidence="6">
    <location>
        <begin position="348"/>
        <end position="357"/>
    </location>
</feature>
<keyword evidence="8" id="KW-0723">Serine/threonine-protein kinase</keyword>
<dbReference type="CDD" id="cd14014">
    <property type="entry name" value="STKc_PknB_like"/>
    <property type="match status" value="1"/>
</dbReference>
<organism evidence="8 9">
    <name type="scientific">Streptacidiphilus pinicola</name>
    <dbReference type="NCBI Taxonomy" id="2219663"/>
    <lineage>
        <taxon>Bacteria</taxon>
        <taxon>Bacillati</taxon>
        <taxon>Actinomycetota</taxon>
        <taxon>Actinomycetes</taxon>
        <taxon>Kitasatosporales</taxon>
        <taxon>Streptomycetaceae</taxon>
        <taxon>Streptacidiphilus</taxon>
    </lineage>
</organism>
<evidence type="ECO:0000256" key="1">
    <source>
        <dbReference type="ARBA" id="ARBA00022679"/>
    </source>
</evidence>
<dbReference type="Proteomes" id="UP000248889">
    <property type="component" value="Unassembled WGS sequence"/>
</dbReference>
<proteinExistence type="predicted"/>
<feature type="region of interest" description="Disordered" evidence="6">
    <location>
        <begin position="348"/>
        <end position="403"/>
    </location>
</feature>
<reference evidence="8 9" key="1">
    <citation type="submission" date="2018-06" db="EMBL/GenBank/DDBJ databases">
        <title>Streptacidiphilus pinicola sp. nov., isolated from pine grove soil.</title>
        <authorList>
            <person name="Roh S.G."/>
            <person name="Park S."/>
            <person name="Kim M.-K."/>
            <person name="Yun B.-R."/>
            <person name="Park J."/>
            <person name="Kim M.J."/>
            <person name="Kim Y.S."/>
            <person name="Kim S.B."/>
        </authorList>
    </citation>
    <scope>NUCLEOTIDE SEQUENCE [LARGE SCALE GENOMIC DNA]</scope>
    <source>
        <strain evidence="8 9">MMS16-CNU450</strain>
    </source>
</reference>
<feature type="region of interest" description="Disordered" evidence="6">
    <location>
        <begin position="308"/>
        <end position="327"/>
    </location>
</feature>
<dbReference type="PANTHER" id="PTHR43289:SF34">
    <property type="entry name" value="SERINE_THREONINE-PROTEIN KINASE YBDM-RELATED"/>
    <property type="match status" value="1"/>
</dbReference>
<dbReference type="SUPFAM" id="SSF56112">
    <property type="entry name" value="Protein kinase-like (PK-like)"/>
    <property type="match status" value="1"/>
</dbReference>
<protein>
    <submittedName>
        <fullName evidence="8">Serine/threonine protein kinase</fullName>
    </submittedName>
</protein>
<dbReference type="Gene3D" id="3.30.200.20">
    <property type="entry name" value="Phosphorylase Kinase, domain 1"/>
    <property type="match status" value="1"/>
</dbReference>
<evidence type="ECO:0000256" key="3">
    <source>
        <dbReference type="ARBA" id="ARBA00022777"/>
    </source>
</evidence>
<evidence type="ECO:0000313" key="8">
    <source>
        <dbReference type="EMBL" id="RAG82341.1"/>
    </source>
</evidence>
<dbReference type="GO" id="GO:0005524">
    <property type="term" value="F:ATP binding"/>
    <property type="evidence" value="ECO:0007669"/>
    <property type="project" value="UniProtKB-UniRule"/>
</dbReference>
<evidence type="ECO:0000259" key="7">
    <source>
        <dbReference type="PROSITE" id="PS50011"/>
    </source>
</evidence>
<keyword evidence="4 5" id="KW-0067">ATP-binding</keyword>
<keyword evidence="9" id="KW-1185">Reference proteome</keyword>
<evidence type="ECO:0000256" key="6">
    <source>
        <dbReference type="SAM" id="MobiDB-lite"/>
    </source>
</evidence>
<accession>A0A2X0IFZ0</accession>
<feature type="non-terminal residue" evidence="8">
    <location>
        <position position="403"/>
    </location>
</feature>
<dbReference type="AlphaFoldDB" id="A0A2X0IFZ0"/>
<name>A0A2X0IFZ0_9ACTN</name>
<dbReference type="Pfam" id="PF00069">
    <property type="entry name" value="Pkinase"/>
    <property type="match status" value="1"/>
</dbReference>
<dbReference type="EMBL" id="QKYN01000117">
    <property type="protein sequence ID" value="RAG82341.1"/>
    <property type="molecule type" value="Genomic_DNA"/>
</dbReference>
<dbReference type="InterPro" id="IPR017441">
    <property type="entry name" value="Protein_kinase_ATP_BS"/>
</dbReference>
<evidence type="ECO:0000256" key="4">
    <source>
        <dbReference type="ARBA" id="ARBA00022840"/>
    </source>
</evidence>
<comment type="caution">
    <text evidence="8">The sequence shown here is derived from an EMBL/GenBank/DDBJ whole genome shotgun (WGS) entry which is preliminary data.</text>
</comment>